<name>A0ABS1HJK4_9BACT</name>
<dbReference type="RefSeq" id="WP_200465084.1">
    <property type="nucleotide sequence ID" value="NZ_JAENRR010000023.1"/>
</dbReference>
<reference evidence="1 2" key="1">
    <citation type="submission" date="2021-01" db="EMBL/GenBank/DDBJ databases">
        <title>Carboxyliciviraga sp.nov., isolated from coastal sediments.</title>
        <authorList>
            <person name="Lu D."/>
            <person name="Zhang T."/>
        </authorList>
    </citation>
    <scope>NUCLEOTIDE SEQUENCE [LARGE SCALE GENOMIC DNA]</scope>
    <source>
        <strain evidence="1 2">N1Y132</strain>
    </source>
</reference>
<evidence type="ECO:0000313" key="2">
    <source>
        <dbReference type="Proteomes" id="UP000605676"/>
    </source>
</evidence>
<dbReference type="Proteomes" id="UP000605676">
    <property type="component" value="Unassembled WGS sequence"/>
</dbReference>
<dbReference type="EMBL" id="JAENRR010000023">
    <property type="protein sequence ID" value="MBK3517854.1"/>
    <property type="molecule type" value="Genomic_DNA"/>
</dbReference>
<sequence length="200" mass="22857">MRKSLPITLLVIVLFGCTLDVSPPCGNGGYNKLDASLSKHFPVYKADQIVSFKNQFDEEMSYEVEEYTFSEKVEDGYSGCEPRGFHDRLSIKLSQLKGNYRVTYLFYGTDNGVYGEFNMRHHSPNATIRVIPKLLSETGVLVIDDLEFDDVLVFEIGYDYVIQPESIEGFKGIKKIYYSLQNGLIGYDDENSHTWRICIN</sequence>
<organism evidence="1 2">
    <name type="scientific">Carboxylicivirga marina</name>
    <dbReference type="NCBI Taxonomy" id="2800988"/>
    <lineage>
        <taxon>Bacteria</taxon>
        <taxon>Pseudomonadati</taxon>
        <taxon>Bacteroidota</taxon>
        <taxon>Bacteroidia</taxon>
        <taxon>Marinilabiliales</taxon>
        <taxon>Marinilabiliaceae</taxon>
        <taxon>Carboxylicivirga</taxon>
    </lineage>
</organism>
<proteinExistence type="predicted"/>
<dbReference type="PROSITE" id="PS51257">
    <property type="entry name" value="PROKAR_LIPOPROTEIN"/>
    <property type="match status" value="1"/>
</dbReference>
<keyword evidence="2" id="KW-1185">Reference proteome</keyword>
<protein>
    <submittedName>
        <fullName evidence="1">Uncharacterized protein</fullName>
    </submittedName>
</protein>
<evidence type="ECO:0000313" key="1">
    <source>
        <dbReference type="EMBL" id="MBK3517854.1"/>
    </source>
</evidence>
<gene>
    <name evidence="1" type="ORF">JIV24_10970</name>
</gene>
<accession>A0ABS1HJK4</accession>
<comment type="caution">
    <text evidence="1">The sequence shown here is derived from an EMBL/GenBank/DDBJ whole genome shotgun (WGS) entry which is preliminary data.</text>
</comment>